<sequence>MQLTWRNCDDTPRDGCVNALDADAEPYRREAGRPALRHTRVRGVTERRGCSAFLREGKSAEPAAHEPPPVAD</sequence>
<name>A0A4Z2FT68_9TELE</name>
<accession>A0A4Z2FT68</accession>
<dbReference type="EMBL" id="SRLO01000908">
    <property type="protein sequence ID" value="TNN44359.1"/>
    <property type="molecule type" value="Genomic_DNA"/>
</dbReference>
<gene>
    <name evidence="2" type="ORF">EYF80_045445</name>
</gene>
<keyword evidence="3" id="KW-1185">Reference proteome</keyword>
<protein>
    <submittedName>
        <fullName evidence="2">Uncharacterized protein</fullName>
    </submittedName>
</protein>
<dbReference type="Proteomes" id="UP000314294">
    <property type="component" value="Unassembled WGS sequence"/>
</dbReference>
<evidence type="ECO:0000256" key="1">
    <source>
        <dbReference type="SAM" id="MobiDB-lite"/>
    </source>
</evidence>
<evidence type="ECO:0000313" key="2">
    <source>
        <dbReference type="EMBL" id="TNN44359.1"/>
    </source>
</evidence>
<dbReference type="AlphaFoldDB" id="A0A4Z2FT68"/>
<comment type="caution">
    <text evidence="2">The sequence shown here is derived from an EMBL/GenBank/DDBJ whole genome shotgun (WGS) entry which is preliminary data.</text>
</comment>
<evidence type="ECO:0000313" key="3">
    <source>
        <dbReference type="Proteomes" id="UP000314294"/>
    </source>
</evidence>
<organism evidence="2 3">
    <name type="scientific">Liparis tanakae</name>
    <name type="common">Tanaka's snailfish</name>
    <dbReference type="NCBI Taxonomy" id="230148"/>
    <lineage>
        <taxon>Eukaryota</taxon>
        <taxon>Metazoa</taxon>
        <taxon>Chordata</taxon>
        <taxon>Craniata</taxon>
        <taxon>Vertebrata</taxon>
        <taxon>Euteleostomi</taxon>
        <taxon>Actinopterygii</taxon>
        <taxon>Neopterygii</taxon>
        <taxon>Teleostei</taxon>
        <taxon>Neoteleostei</taxon>
        <taxon>Acanthomorphata</taxon>
        <taxon>Eupercaria</taxon>
        <taxon>Perciformes</taxon>
        <taxon>Cottioidei</taxon>
        <taxon>Cottales</taxon>
        <taxon>Liparidae</taxon>
        <taxon>Liparis</taxon>
    </lineage>
</organism>
<proteinExistence type="predicted"/>
<feature type="region of interest" description="Disordered" evidence="1">
    <location>
        <begin position="53"/>
        <end position="72"/>
    </location>
</feature>
<reference evidence="2 3" key="1">
    <citation type="submission" date="2019-03" db="EMBL/GenBank/DDBJ databases">
        <title>First draft genome of Liparis tanakae, snailfish: a comprehensive survey of snailfish specific genes.</title>
        <authorList>
            <person name="Kim W."/>
            <person name="Song I."/>
            <person name="Jeong J.-H."/>
            <person name="Kim D."/>
            <person name="Kim S."/>
            <person name="Ryu S."/>
            <person name="Song J.Y."/>
            <person name="Lee S.K."/>
        </authorList>
    </citation>
    <scope>NUCLEOTIDE SEQUENCE [LARGE SCALE GENOMIC DNA]</scope>
    <source>
        <tissue evidence="2">Muscle</tissue>
    </source>
</reference>